<evidence type="ECO:0000256" key="3">
    <source>
        <dbReference type="ARBA" id="ARBA00022723"/>
    </source>
</evidence>
<keyword evidence="8 10" id="KW-0694">RNA-binding</keyword>
<feature type="binding site" evidence="10">
    <location>
        <begin position="214"/>
        <end position="222"/>
    </location>
    <ligand>
        <name>GTP</name>
        <dbReference type="ChEBI" id="CHEBI:37565"/>
    </ligand>
</feature>
<dbReference type="EC" id="3.6.1.-" evidence="10"/>
<keyword evidence="4 10" id="KW-0699">rRNA-binding</keyword>
<feature type="binding site" evidence="10">
    <location>
        <position position="300"/>
    </location>
    <ligand>
        <name>Zn(2+)</name>
        <dbReference type="ChEBI" id="CHEBI:29105"/>
    </ligand>
</feature>
<dbReference type="GO" id="GO:0042274">
    <property type="term" value="P:ribosomal small subunit biogenesis"/>
    <property type="evidence" value="ECO:0007669"/>
    <property type="project" value="UniProtKB-UniRule"/>
</dbReference>
<keyword evidence="9 10" id="KW-0342">GTP-binding</keyword>
<dbReference type="PROSITE" id="PS50936">
    <property type="entry name" value="ENGC_GTPASE"/>
    <property type="match status" value="1"/>
</dbReference>
<accession>A0A851GLR2</accession>
<dbReference type="AlphaFoldDB" id="A0A851GLR2"/>
<comment type="subcellular location">
    <subcellularLocation>
        <location evidence="10">Cytoplasm</location>
    </subcellularLocation>
</comment>
<dbReference type="PROSITE" id="PS51721">
    <property type="entry name" value="G_CP"/>
    <property type="match status" value="1"/>
</dbReference>
<comment type="function">
    <text evidence="10">One of several proteins that assist in the late maturation steps of the functional core of the 30S ribosomal subunit. Helps release RbfA from mature subunits. May play a role in the assembly of ribosomal proteins into the subunit. Circularly permuted GTPase that catalyzes slow GTP hydrolysis, GTPase activity is stimulated by the 30S ribosomal subunit.</text>
</comment>
<evidence type="ECO:0000313" key="14">
    <source>
        <dbReference type="Proteomes" id="UP000557872"/>
    </source>
</evidence>
<evidence type="ECO:0000256" key="4">
    <source>
        <dbReference type="ARBA" id="ARBA00022730"/>
    </source>
</evidence>
<dbReference type="CDD" id="cd01854">
    <property type="entry name" value="YjeQ_EngC"/>
    <property type="match status" value="1"/>
</dbReference>
<feature type="binding site" evidence="10">
    <location>
        <position position="295"/>
    </location>
    <ligand>
        <name>Zn(2+)</name>
        <dbReference type="ChEBI" id="CHEBI:29105"/>
    </ligand>
</feature>
<feature type="domain" description="CP-type G" evidence="12">
    <location>
        <begin position="112"/>
        <end position="272"/>
    </location>
</feature>
<gene>
    <name evidence="10 13" type="primary">rsgA</name>
    <name evidence="13" type="ORF">HW115_14205</name>
</gene>
<dbReference type="InterPro" id="IPR030378">
    <property type="entry name" value="G_CP_dom"/>
</dbReference>
<feature type="domain" description="EngC GTPase" evidence="11">
    <location>
        <begin position="121"/>
        <end position="270"/>
    </location>
</feature>
<dbReference type="GO" id="GO:0005737">
    <property type="term" value="C:cytoplasm"/>
    <property type="evidence" value="ECO:0007669"/>
    <property type="project" value="UniProtKB-SubCell"/>
</dbReference>
<evidence type="ECO:0000259" key="12">
    <source>
        <dbReference type="PROSITE" id="PS51721"/>
    </source>
</evidence>
<dbReference type="InterPro" id="IPR004881">
    <property type="entry name" value="Ribosome_biogen_GTPase_RsgA"/>
</dbReference>
<dbReference type="Gene3D" id="1.10.40.50">
    <property type="entry name" value="Probable gtpase engc, domain 3"/>
    <property type="match status" value="1"/>
</dbReference>
<dbReference type="RefSeq" id="WP_178933572.1">
    <property type="nucleotide sequence ID" value="NZ_JACBAZ010000006.1"/>
</dbReference>
<feature type="binding site" evidence="10">
    <location>
        <begin position="160"/>
        <end position="163"/>
    </location>
    <ligand>
        <name>GTP</name>
        <dbReference type="ChEBI" id="CHEBI:37565"/>
    </ligand>
</feature>
<sequence>MTLHDLGWNKKFQKAFDSLSLKRCVPARLIRDNKISYGALTEGGEEYEVVMSGKVYHEAASDAELPAVGDWVALELSKAAKEGKVEKTDECENMIRARLPRQTCFSRKTPGKSTEEQVIAANVSVVVIVTDAGPDFNPRRMERYFMLVRRSGAKAVVLMNKSDLFPREQNEEAAAMIRELSDEADVHITSAKENDGLEVLQQYLTPGVSVTLVGSSGVGKSTLVNQLLGEEFQWTSDVNELTGKGRHTTTARELIPLQGGGILIDNPGIREVQMWTDEQTLRESFLDVEALASHCKFHDCKHGNDAGCAIRTAVESGDLDPGRYESYLKLDEEIEKLEQRQKKRRMISERRAKRDHRVKARNLADRIELEKEDRPDWR</sequence>
<evidence type="ECO:0000256" key="5">
    <source>
        <dbReference type="ARBA" id="ARBA00022741"/>
    </source>
</evidence>
<dbReference type="InterPro" id="IPR027417">
    <property type="entry name" value="P-loop_NTPase"/>
</dbReference>
<keyword evidence="5 10" id="KW-0547">Nucleotide-binding</keyword>
<evidence type="ECO:0000256" key="1">
    <source>
        <dbReference type="ARBA" id="ARBA00022490"/>
    </source>
</evidence>
<evidence type="ECO:0000256" key="7">
    <source>
        <dbReference type="ARBA" id="ARBA00022833"/>
    </source>
</evidence>
<evidence type="ECO:0000313" key="13">
    <source>
        <dbReference type="EMBL" id="NWK56771.1"/>
    </source>
</evidence>
<keyword evidence="14" id="KW-1185">Reference proteome</keyword>
<dbReference type="PANTHER" id="PTHR32120">
    <property type="entry name" value="SMALL RIBOSOMAL SUBUNIT BIOGENESIS GTPASE RSGA"/>
    <property type="match status" value="1"/>
</dbReference>
<dbReference type="EMBL" id="JACBAZ010000006">
    <property type="protein sequence ID" value="NWK56771.1"/>
    <property type="molecule type" value="Genomic_DNA"/>
</dbReference>
<keyword evidence="3 10" id="KW-0479">Metal-binding</keyword>
<proteinExistence type="inferred from homology"/>
<organism evidence="13 14">
    <name type="scientific">Oceaniferula marina</name>
    <dbReference type="NCBI Taxonomy" id="2748318"/>
    <lineage>
        <taxon>Bacteria</taxon>
        <taxon>Pseudomonadati</taxon>
        <taxon>Verrucomicrobiota</taxon>
        <taxon>Verrucomicrobiia</taxon>
        <taxon>Verrucomicrobiales</taxon>
        <taxon>Verrucomicrobiaceae</taxon>
        <taxon>Oceaniferula</taxon>
    </lineage>
</organism>
<dbReference type="NCBIfam" id="TIGR00157">
    <property type="entry name" value="ribosome small subunit-dependent GTPase A"/>
    <property type="match status" value="1"/>
</dbReference>
<feature type="binding site" evidence="10">
    <location>
        <position position="302"/>
    </location>
    <ligand>
        <name>Zn(2+)</name>
        <dbReference type="ChEBI" id="CHEBI:29105"/>
    </ligand>
</feature>
<dbReference type="Proteomes" id="UP000557872">
    <property type="component" value="Unassembled WGS sequence"/>
</dbReference>
<dbReference type="GO" id="GO:0046872">
    <property type="term" value="F:metal ion binding"/>
    <property type="evidence" value="ECO:0007669"/>
    <property type="project" value="UniProtKB-KW"/>
</dbReference>
<keyword evidence="2 10" id="KW-0690">Ribosome biogenesis</keyword>
<dbReference type="SUPFAM" id="SSF52540">
    <property type="entry name" value="P-loop containing nucleoside triphosphate hydrolases"/>
    <property type="match status" value="1"/>
</dbReference>
<dbReference type="HAMAP" id="MF_01820">
    <property type="entry name" value="GTPase_RsgA"/>
    <property type="match status" value="1"/>
</dbReference>
<comment type="similarity">
    <text evidence="10">Belongs to the TRAFAC class YlqF/YawG GTPase family. RsgA subfamily.</text>
</comment>
<name>A0A851GLR2_9BACT</name>
<evidence type="ECO:0000256" key="8">
    <source>
        <dbReference type="ARBA" id="ARBA00022884"/>
    </source>
</evidence>
<comment type="cofactor">
    <cofactor evidence="10">
        <name>Zn(2+)</name>
        <dbReference type="ChEBI" id="CHEBI:29105"/>
    </cofactor>
    <text evidence="10">Binds 1 zinc ion per subunit.</text>
</comment>
<dbReference type="Pfam" id="PF03193">
    <property type="entry name" value="RsgA_GTPase"/>
    <property type="match status" value="1"/>
</dbReference>
<evidence type="ECO:0000256" key="10">
    <source>
        <dbReference type="HAMAP-Rule" id="MF_01820"/>
    </source>
</evidence>
<evidence type="ECO:0000256" key="6">
    <source>
        <dbReference type="ARBA" id="ARBA00022801"/>
    </source>
</evidence>
<evidence type="ECO:0000256" key="9">
    <source>
        <dbReference type="ARBA" id="ARBA00023134"/>
    </source>
</evidence>
<keyword evidence="7 10" id="KW-0862">Zinc</keyword>
<comment type="caution">
    <text evidence="13">The sequence shown here is derived from an EMBL/GenBank/DDBJ whole genome shotgun (WGS) entry which is preliminary data.</text>
</comment>
<dbReference type="Gene3D" id="3.40.50.300">
    <property type="entry name" value="P-loop containing nucleotide triphosphate hydrolases"/>
    <property type="match status" value="1"/>
</dbReference>
<keyword evidence="1 10" id="KW-0963">Cytoplasm</keyword>
<reference evidence="13 14" key="1">
    <citation type="submission" date="2020-07" db="EMBL/GenBank/DDBJ databases">
        <title>Roseicoccus Jingziensis gen. nov., sp. nov., isolated from coastal seawater.</title>
        <authorList>
            <person name="Feng X."/>
        </authorList>
    </citation>
    <scope>NUCLEOTIDE SEQUENCE [LARGE SCALE GENOMIC DNA]</scope>
    <source>
        <strain evidence="13 14">N1E253</strain>
    </source>
</reference>
<protein>
    <recommendedName>
        <fullName evidence="10">Small ribosomal subunit biogenesis GTPase RsgA</fullName>
        <ecNumber evidence="10">3.6.1.-</ecNumber>
    </recommendedName>
</protein>
<comment type="subunit">
    <text evidence="10">Monomer. Associates with 30S ribosomal subunit, binds 16S rRNA.</text>
</comment>
<keyword evidence="6 10" id="KW-0378">Hydrolase</keyword>
<dbReference type="PANTHER" id="PTHR32120:SF10">
    <property type="entry name" value="SMALL RIBOSOMAL SUBUNIT BIOGENESIS GTPASE RSGA"/>
    <property type="match status" value="1"/>
</dbReference>
<dbReference type="GO" id="GO:0005525">
    <property type="term" value="F:GTP binding"/>
    <property type="evidence" value="ECO:0007669"/>
    <property type="project" value="UniProtKB-UniRule"/>
</dbReference>
<evidence type="ECO:0000256" key="2">
    <source>
        <dbReference type="ARBA" id="ARBA00022517"/>
    </source>
</evidence>
<dbReference type="InterPro" id="IPR010914">
    <property type="entry name" value="RsgA_GTPase_dom"/>
</dbReference>
<dbReference type="GO" id="GO:0003924">
    <property type="term" value="F:GTPase activity"/>
    <property type="evidence" value="ECO:0007669"/>
    <property type="project" value="UniProtKB-UniRule"/>
</dbReference>
<evidence type="ECO:0000259" key="11">
    <source>
        <dbReference type="PROSITE" id="PS50936"/>
    </source>
</evidence>
<feature type="binding site" evidence="10">
    <location>
        <position position="308"/>
    </location>
    <ligand>
        <name>Zn(2+)</name>
        <dbReference type="ChEBI" id="CHEBI:29105"/>
    </ligand>
</feature>
<dbReference type="GO" id="GO:0019843">
    <property type="term" value="F:rRNA binding"/>
    <property type="evidence" value="ECO:0007669"/>
    <property type="project" value="UniProtKB-KW"/>
</dbReference>